<feature type="transmembrane region" description="Helical" evidence="1">
    <location>
        <begin position="420"/>
        <end position="440"/>
    </location>
</feature>
<dbReference type="RefSeq" id="WP_118336065.1">
    <property type="nucleotide sequence ID" value="NZ_AP025567.1"/>
</dbReference>
<dbReference type="OrthoDB" id="1958056at2"/>
<comment type="caution">
    <text evidence="2">The sequence shown here is derived from an EMBL/GenBank/DDBJ whole genome shotgun (WGS) entry which is preliminary data.</text>
</comment>
<feature type="transmembrane region" description="Helical" evidence="1">
    <location>
        <begin position="147"/>
        <end position="169"/>
    </location>
</feature>
<keyword evidence="1" id="KW-1133">Transmembrane helix</keyword>
<feature type="transmembrane region" description="Helical" evidence="1">
    <location>
        <begin position="312"/>
        <end position="333"/>
    </location>
</feature>
<feature type="transmembrane region" description="Helical" evidence="1">
    <location>
        <begin position="221"/>
        <end position="242"/>
    </location>
</feature>
<evidence type="ECO:0000313" key="2">
    <source>
        <dbReference type="EMBL" id="RHJ85894.1"/>
    </source>
</evidence>
<evidence type="ECO:0000313" key="3">
    <source>
        <dbReference type="Proteomes" id="UP000284841"/>
    </source>
</evidence>
<feature type="transmembrane region" description="Helical" evidence="1">
    <location>
        <begin position="270"/>
        <end position="292"/>
    </location>
</feature>
<dbReference type="Proteomes" id="UP000284841">
    <property type="component" value="Unassembled WGS sequence"/>
</dbReference>
<feature type="transmembrane region" description="Helical" evidence="1">
    <location>
        <begin position="460"/>
        <end position="483"/>
    </location>
</feature>
<reference evidence="2 3" key="1">
    <citation type="submission" date="2018-08" db="EMBL/GenBank/DDBJ databases">
        <title>A genome reference for cultivated species of the human gut microbiota.</title>
        <authorList>
            <person name="Zou Y."/>
            <person name="Xue W."/>
            <person name="Luo G."/>
        </authorList>
    </citation>
    <scope>NUCLEOTIDE SEQUENCE [LARGE SCALE GENOMIC DNA]</scope>
    <source>
        <strain evidence="2 3">AM07-24</strain>
    </source>
</reference>
<name>A0A415DYF8_9FIRM</name>
<proteinExistence type="predicted"/>
<feature type="transmembrane region" description="Helical" evidence="1">
    <location>
        <begin position="388"/>
        <end position="413"/>
    </location>
</feature>
<protein>
    <submittedName>
        <fullName evidence="2">Uncharacterized protein</fullName>
    </submittedName>
</protein>
<keyword evidence="1" id="KW-0812">Transmembrane</keyword>
<feature type="transmembrane region" description="Helical" evidence="1">
    <location>
        <begin position="181"/>
        <end position="201"/>
    </location>
</feature>
<feature type="transmembrane region" description="Helical" evidence="1">
    <location>
        <begin position="91"/>
        <end position="114"/>
    </location>
</feature>
<feature type="transmembrane region" description="Helical" evidence="1">
    <location>
        <begin position="354"/>
        <end position="376"/>
    </location>
</feature>
<sequence>MIALMKKNLRLWGYGKAAALFIGCLLFSLGERVNGVSCYQQHILSAVSDHYYLTYFMLPMVLLSAFSFLDDDGEPVILRFESYHRYFLQKWFGTGLVALSLTVLQTAAILLSGIGLPSGNHWELAAGTIERELFSVLQQSFNTPAQTFIACTFYQLIGCWMIFGICTWINHFAGRRWSVGIIVALYLMSAVWIKVSAVQSLPVTGFNHLLILHHNLPHRLAVTGITAALIAALMALTVRFTWRRQLPHLQVRGRGIVAYYLRQLMTRRNLLILFAVVTGMTLSKELTGGFLQSGAEWAYTLFAGHGTGYFQVLPFLELLITTGAPLYLLAVFTEHSVSDQSIFLTVRTGSCKNVMRGILSAGTVFLALYALLWLAAGFLGAGPSGYKMLLYAVLMKFLDMLLQFLVMLAVYLFTRQITMGFLVLLAGNLLCMLQGAFASYLPFGLSSLARISLLESAGGISAVTALCIEGFLAALFLIGMFALGGKKVLN</sequence>
<keyword evidence="3" id="KW-1185">Reference proteome</keyword>
<evidence type="ECO:0000256" key="1">
    <source>
        <dbReference type="SAM" id="Phobius"/>
    </source>
</evidence>
<keyword evidence="1" id="KW-0472">Membrane</keyword>
<organism evidence="2 3">
    <name type="scientific">Emergencia timonensis</name>
    <dbReference type="NCBI Taxonomy" id="1776384"/>
    <lineage>
        <taxon>Bacteria</taxon>
        <taxon>Bacillati</taxon>
        <taxon>Bacillota</taxon>
        <taxon>Clostridia</taxon>
        <taxon>Peptostreptococcales</taxon>
        <taxon>Anaerovoracaceae</taxon>
        <taxon>Emergencia</taxon>
    </lineage>
</organism>
<dbReference type="EMBL" id="QRMS01000004">
    <property type="protein sequence ID" value="RHJ85894.1"/>
    <property type="molecule type" value="Genomic_DNA"/>
</dbReference>
<gene>
    <name evidence="2" type="ORF">DW099_13685</name>
</gene>
<accession>A0A415DYF8</accession>
<feature type="transmembrane region" description="Helical" evidence="1">
    <location>
        <begin position="51"/>
        <end position="70"/>
    </location>
</feature>
<dbReference type="STRING" id="1776384.GCA_900086585_02017"/>
<dbReference type="AlphaFoldDB" id="A0A415DYF8"/>